<proteinExistence type="predicted"/>
<reference evidence="2" key="1">
    <citation type="submission" date="2020-06" db="EMBL/GenBank/DDBJ databases">
        <authorList>
            <person name="Li T."/>
            <person name="Hu X."/>
            <person name="Zhang T."/>
            <person name="Song X."/>
            <person name="Zhang H."/>
            <person name="Dai N."/>
            <person name="Sheng W."/>
            <person name="Hou X."/>
            <person name="Wei L."/>
        </authorList>
    </citation>
    <scope>NUCLEOTIDE SEQUENCE</scope>
    <source>
        <strain evidence="2">KEN1</strain>
        <tissue evidence="2">Leaf</tissue>
    </source>
</reference>
<keyword evidence="2" id="KW-0378">Hydrolase</keyword>
<organism evidence="2">
    <name type="scientific">Sesamum latifolium</name>
    <dbReference type="NCBI Taxonomy" id="2727402"/>
    <lineage>
        <taxon>Eukaryota</taxon>
        <taxon>Viridiplantae</taxon>
        <taxon>Streptophyta</taxon>
        <taxon>Embryophyta</taxon>
        <taxon>Tracheophyta</taxon>
        <taxon>Spermatophyta</taxon>
        <taxon>Magnoliopsida</taxon>
        <taxon>eudicotyledons</taxon>
        <taxon>Gunneridae</taxon>
        <taxon>Pentapetalae</taxon>
        <taxon>asterids</taxon>
        <taxon>lamiids</taxon>
        <taxon>Lamiales</taxon>
        <taxon>Pedaliaceae</taxon>
        <taxon>Sesamum</taxon>
    </lineage>
</organism>
<dbReference type="AlphaFoldDB" id="A0AAW2WNN2"/>
<reference evidence="2" key="2">
    <citation type="journal article" date="2024" name="Plant">
        <title>Genomic evolution and insights into agronomic trait innovations of Sesamum species.</title>
        <authorList>
            <person name="Miao H."/>
            <person name="Wang L."/>
            <person name="Qu L."/>
            <person name="Liu H."/>
            <person name="Sun Y."/>
            <person name="Le M."/>
            <person name="Wang Q."/>
            <person name="Wei S."/>
            <person name="Zheng Y."/>
            <person name="Lin W."/>
            <person name="Duan Y."/>
            <person name="Cao H."/>
            <person name="Xiong S."/>
            <person name="Wang X."/>
            <person name="Wei L."/>
            <person name="Li C."/>
            <person name="Ma Q."/>
            <person name="Ju M."/>
            <person name="Zhao R."/>
            <person name="Li G."/>
            <person name="Mu C."/>
            <person name="Tian Q."/>
            <person name="Mei H."/>
            <person name="Zhang T."/>
            <person name="Gao T."/>
            <person name="Zhang H."/>
        </authorList>
    </citation>
    <scope>NUCLEOTIDE SEQUENCE</scope>
    <source>
        <strain evidence="2">KEN1</strain>
    </source>
</reference>
<dbReference type="Gene3D" id="3.30.70.80">
    <property type="entry name" value="Peptidase S8 propeptide/proteinase inhibitor I9"/>
    <property type="match status" value="1"/>
</dbReference>
<dbReference type="GO" id="GO:0008233">
    <property type="term" value="F:peptidase activity"/>
    <property type="evidence" value="ECO:0007669"/>
    <property type="project" value="UniProtKB-KW"/>
</dbReference>
<dbReference type="Pfam" id="PF05922">
    <property type="entry name" value="Inhibitor_I9"/>
    <property type="match status" value="1"/>
</dbReference>
<comment type="caution">
    <text evidence="2">The sequence shown here is derived from an EMBL/GenBank/DDBJ whole genome shotgun (WGS) entry which is preliminary data.</text>
</comment>
<feature type="domain" description="Inhibitor I9" evidence="1">
    <location>
        <begin position="100"/>
        <end position="163"/>
    </location>
</feature>
<sequence>MAGQSQHFLPPNFHISQSKAQTSSHLHANSAMKEEINKLQRNHHGILILLFAFNVITCIAEERGIYLVLLEGEPVAFYQGAAPDKDGRRPVYNSEASMTHAKHLVDSHDQFLQSTLDAGTYDKLYSFKHIVNGFALHTTHSQVKKFKGAPGVKLVEKDRGAKLMTIYTPEFLGLPAVWTQQGGREMQAKGL</sequence>
<keyword evidence="2" id="KW-0645">Protease</keyword>
<dbReference type="GO" id="GO:0006508">
    <property type="term" value="P:proteolysis"/>
    <property type="evidence" value="ECO:0007669"/>
    <property type="project" value="UniProtKB-KW"/>
</dbReference>
<evidence type="ECO:0000313" key="2">
    <source>
        <dbReference type="EMBL" id="KAL0442985.1"/>
    </source>
</evidence>
<accession>A0AAW2WNN2</accession>
<dbReference type="EMBL" id="JACGWN010000007">
    <property type="protein sequence ID" value="KAL0442985.1"/>
    <property type="molecule type" value="Genomic_DNA"/>
</dbReference>
<name>A0AAW2WNN2_9LAMI</name>
<gene>
    <name evidence="2" type="ORF">Slati_2021200</name>
</gene>
<protein>
    <submittedName>
        <fullName evidence="2">Subtilisin-like protease SBT2.4</fullName>
    </submittedName>
</protein>
<dbReference type="InterPro" id="IPR010259">
    <property type="entry name" value="S8pro/Inhibitor_I9"/>
</dbReference>
<evidence type="ECO:0000259" key="1">
    <source>
        <dbReference type="Pfam" id="PF05922"/>
    </source>
</evidence>
<dbReference type="InterPro" id="IPR037045">
    <property type="entry name" value="S8pro/Inhibitor_I9_sf"/>
</dbReference>